<dbReference type="AlphaFoldDB" id="A0A2J7ZK01"/>
<proteinExistence type="predicted"/>
<evidence type="ECO:0000313" key="2">
    <source>
        <dbReference type="Proteomes" id="UP000236333"/>
    </source>
</evidence>
<dbReference type="Proteomes" id="UP000236333">
    <property type="component" value="Unassembled WGS sequence"/>
</dbReference>
<organism evidence="1 2">
    <name type="scientific">Tetrabaena socialis</name>
    <dbReference type="NCBI Taxonomy" id="47790"/>
    <lineage>
        <taxon>Eukaryota</taxon>
        <taxon>Viridiplantae</taxon>
        <taxon>Chlorophyta</taxon>
        <taxon>core chlorophytes</taxon>
        <taxon>Chlorophyceae</taxon>
        <taxon>CS clade</taxon>
        <taxon>Chlamydomonadales</taxon>
        <taxon>Tetrabaenaceae</taxon>
        <taxon>Tetrabaena</taxon>
    </lineage>
</organism>
<comment type="caution">
    <text evidence="1">The sequence shown here is derived from an EMBL/GenBank/DDBJ whole genome shotgun (WGS) entry which is preliminary data.</text>
</comment>
<dbReference type="EMBL" id="PGGS01001291">
    <property type="protein sequence ID" value="PNH00587.1"/>
    <property type="molecule type" value="Genomic_DNA"/>
</dbReference>
<reference evidence="1 2" key="1">
    <citation type="journal article" date="2017" name="Mol. Biol. Evol.">
        <title>The 4-celled Tetrabaena socialis nuclear genome reveals the essential components for genetic control of cell number at the origin of multicellularity in the volvocine lineage.</title>
        <authorList>
            <person name="Featherston J."/>
            <person name="Arakaki Y."/>
            <person name="Hanschen E.R."/>
            <person name="Ferris P.J."/>
            <person name="Michod R.E."/>
            <person name="Olson B.J.S.C."/>
            <person name="Nozaki H."/>
            <person name="Durand P.M."/>
        </authorList>
    </citation>
    <scope>NUCLEOTIDE SEQUENCE [LARGE SCALE GENOMIC DNA]</scope>
    <source>
        <strain evidence="1 2">NIES-571</strain>
    </source>
</reference>
<protein>
    <submittedName>
        <fullName evidence="1">Uncharacterized protein</fullName>
    </submittedName>
</protein>
<evidence type="ECO:0000313" key="1">
    <source>
        <dbReference type="EMBL" id="PNH00587.1"/>
    </source>
</evidence>
<sequence length="112" mass="12024">MQQTAPSLLRLACGVARWQLGSQATRLFGAAAEPLRSAGAVPDGHLHSDLSPTACHIGLGRRRDLTLRQDLCLWQGDKKLSLVDAFRGKKVILVGFPGGPICVEQHIPGYIA</sequence>
<feature type="non-terminal residue" evidence="1">
    <location>
        <position position="112"/>
    </location>
</feature>
<dbReference type="Gene3D" id="3.40.30.10">
    <property type="entry name" value="Glutaredoxin"/>
    <property type="match status" value="1"/>
</dbReference>
<accession>A0A2J7ZK01</accession>
<dbReference type="OrthoDB" id="1882547at2759"/>
<name>A0A2J7ZK01_9CHLO</name>
<gene>
    <name evidence="1" type="ORF">TSOC_013586</name>
</gene>
<keyword evidence="2" id="KW-1185">Reference proteome</keyword>